<accession>A0A830DGP9</accession>
<protein>
    <submittedName>
        <fullName evidence="1">Uncharacterized protein</fullName>
    </submittedName>
</protein>
<evidence type="ECO:0000313" key="2">
    <source>
        <dbReference type="Proteomes" id="UP000653305"/>
    </source>
</evidence>
<dbReference type="PANTHER" id="PTHR33673">
    <property type="entry name" value="SUPPRESSOR SRP40-LIKE PROTEIN"/>
    <property type="match status" value="1"/>
</dbReference>
<keyword evidence="2" id="KW-1185">Reference proteome</keyword>
<evidence type="ECO:0000313" key="1">
    <source>
        <dbReference type="EMBL" id="GFQ05282.1"/>
    </source>
</evidence>
<gene>
    <name evidence="1" type="ORF">PHJA_002672300</name>
</gene>
<dbReference type="PANTHER" id="PTHR33673:SF36">
    <property type="entry name" value="MYB-LIKE PROTEIN Q"/>
    <property type="match status" value="1"/>
</dbReference>
<dbReference type="AlphaFoldDB" id="A0A830DGP9"/>
<dbReference type="Proteomes" id="UP000653305">
    <property type="component" value="Unassembled WGS sequence"/>
</dbReference>
<organism evidence="1 2">
    <name type="scientific">Phtheirospermum japonicum</name>
    <dbReference type="NCBI Taxonomy" id="374723"/>
    <lineage>
        <taxon>Eukaryota</taxon>
        <taxon>Viridiplantae</taxon>
        <taxon>Streptophyta</taxon>
        <taxon>Embryophyta</taxon>
        <taxon>Tracheophyta</taxon>
        <taxon>Spermatophyta</taxon>
        <taxon>Magnoliopsida</taxon>
        <taxon>eudicotyledons</taxon>
        <taxon>Gunneridae</taxon>
        <taxon>Pentapetalae</taxon>
        <taxon>asterids</taxon>
        <taxon>lamiids</taxon>
        <taxon>Lamiales</taxon>
        <taxon>Orobanchaceae</taxon>
        <taxon>Orobanchaceae incertae sedis</taxon>
        <taxon>Phtheirospermum</taxon>
    </lineage>
</organism>
<name>A0A830DGP9_9LAMI</name>
<dbReference type="OrthoDB" id="910478at2759"/>
<comment type="caution">
    <text evidence="1">The sequence shown here is derived from an EMBL/GenBank/DDBJ whole genome shotgun (WGS) entry which is preliminary data.</text>
</comment>
<dbReference type="EMBL" id="BMAC01001041">
    <property type="protein sequence ID" value="GFQ05282.1"/>
    <property type="molecule type" value="Genomic_DNA"/>
</dbReference>
<reference evidence="1" key="1">
    <citation type="submission" date="2020-07" db="EMBL/GenBank/DDBJ databases">
        <title>Ethylene signaling mediates host invasion by parasitic plants.</title>
        <authorList>
            <person name="Yoshida S."/>
        </authorList>
    </citation>
    <scope>NUCLEOTIDE SEQUENCE</scope>
    <source>
        <strain evidence="1">Okayama</strain>
    </source>
</reference>
<sequence>MATAQAVLAAINAGASSPLARRFRFHSPLLFTLVFYLALSSPPMQLMVKTGGFNPTRIPPSVFTKSSTPTEWSVTSNDSLFSIRVGDGITSEVIKPEELSEKRDDLCEAQRNTDHGRTNQRCIQKGSDAVKSEIHIQHFVKPVKMKSSCLPCHCVALEFARSSVASVRNCQVVGVSVRIGRVAAVIVQIGRAAVVSVRPGRALSVRPGRVVSVLPERALSVCPGRFVSARLGRVLSARTGRALSARLGFVANFDRWGTTNSKRSTKAYHRPKERALALRVRLQVLAVHAGRPHAAVD</sequence>
<proteinExistence type="predicted"/>